<dbReference type="AlphaFoldDB" id="X1VIT3"/>
<protein>
    <submittedName>
        <fullName evidence="1">Uncharacterized protein</fullName>
    </submittedName>
</protein>
<evidence type="ECO:0000313" key="1">
    <source>
        <dbReference type="EMBL" id="GAJ07575.1"/>
    </source>
</evidence>
<reference evidence="1" key="1">
    <citation type="journal article" date="2014" name="Front. Microbiol.">
        <title>High frequency of phylogenetically diverse reductive dehalogenase-homologous genes in deep subseafloor sedimentary metagenomes.</title>
        <authorList>
            <person name="Kawai M."/>
            <person name="Futagami T."/>
            <person name="Toyoda A."/>
            <person name="Takaki Y."/>
            <person name="Nishi S."/>
            <person name="Hori S."/>
            <person name="Arai W."/>
            <person name="Tsubouchi T."/>
            <person name="Morono Y."/>
            <person name="Uchiyama I."/>
            <person name="Ito T."/>
            <person name="Fujiyama A."/>
            <person name="Inagaki F."/>
            <person name="Takami H."/>
        </authorList>
    </citation>
    <scope>NUCLEOTIDE SEQUENCE</scope>
    <source>
        <strain evidence="1">Expedition CK06-06</strain>
    </source>
</reference>
<sequence length="50" mass="5562">DEYTRELSRILRETLAAGSARDRDKMLELAKDLEKLAMVARGGNPDQNSG</sequence>
<name>X1VIT3_9ZZZZ</name>
<dbReference type="EMBL" id="BARW01025347">
    <property type="protein sequence ID" value="GAJ07575.1"/>
    <property type="molecule type" value="Genomic_DNA"/>
</dbReference>
<feature type="non-terminal residue" evidence="1">
    <location>
        <position position="1"/>
    </location>
</feature>
<organism evidence="1">
    <name type="scientific">marine sediment metagenome</name>
    <dbReference type="NCBI Taxonomy" id="412755"/>
    <lineage>
        <taxon>unclassified sequences</taxon>
        <taxon>metagenomes</taxon>
        <taxon>ecological metagenomes</taxon>
    </lineage>
</organism>
<gene>
    <name evidence="1" type="ORF">S12H4_41566</name>
</gene>
<proteinExistence type="predicted"/>
<comment type="caution">
    <text evidence="1">The sequence shown here is derived from an EMBL/GenBank/DDBJ whole genome shotgun (WGS) entry which is preliminary data.</text>
</comment>
<accession>X1VIT3</accession>